<feature type="domain" description="VWFC" evidence="2">
    <location>
        <begin position="142"/>
        <end position="209"/>
    </location>
</feature>
<dbReference type="InterPro" id="IPR001007">
    <property type="entry name" value="VWF_dom"/>
</dbReference>
<comment type="caution">
    <text evidence="3">The sequence shown here is derived from an EMBL/GenBank/DDBJ whole genome shotgun (WGS) entry which is preliminary data.</text>
</comment>
<dbReference type="EMBL" id="BMAT01012838">
    <property type="protein sequence ID" value="GFS00175.1"/>
    <property type="molecule type" value="Genomic_DNA"/>
</dbReference>
<evidence type="ECO:0000313" key="4">
    <source>
        <dbReference type="Proteomes" id="UP000762676"/>
    </source>
</evidence>
<keyword evidence="1" id="KW-0732">Signal</keyword>
<dbReference type="PANTHER" id="PTHR11348">
    <property type="entry name" value="CONNECTIVE TISSUE GROWTH FACTOR-RELATED"/>
    <property type="match status" value="1"/>
</dbReference>
<organism evidence="3 4">
    <name type="scientific">Elysia marginata</name>
    <dbReference type="NCBI Taxonomy" id="1093978"/>
    <lineage>
        <taxon>Eukaryota</taxon>
        <taxon>Metazoa</taxon>
        <taxon>Spiralia</taxon>
        <taxon>Lophotrochozoa</taxon>
        <taxon>Mollusca</taxon>
        <taxon>Gastropoda</taxon>
        <taxon>Heterobranchia</taxon>
        <taxon>Euthyneura</taxon>
        <taxon>Panpulmonata</taxon>
        <taxon>Sacoglossa</taxon>
        <taxon>Placobranchoidea</taxon>
        <taxon>Plakobranchidae</taxon>
        <taxon>Elysia</taxon>
    </lineage>
</organism>
<keyword evidence="3" id="KW-0176">Collagen</keyword>
<gene>
    <name evidence="3" type="ORF">ElyMa_006391700</name>
</gene>
<proteinExistence type="predicted"/>
<dbReference type="GO" id="GO:0007155">
    <property type="term" value="P:cell adhesion"/>
    <property type="evidence" value="ECO:0007669"/>
    <property type="project" value="TreeGrafter"/>
</dbReference>
<reference evidence="3 4" key="1">
    <citation type="journal article" date="2021" name="Elife">
        <title>Chloroplast acquisition without the gene transfer in kleptoplastic sea slugs, Plakobranchus ocellatus.</title>
        <authorList>
            <person name="Maeda T."/>
            <person name="Takahashi S."/>
            <person name="Yoshida T."/>
            <person name="Shimamura S."/>
            <person name="Takaki Y."/>
            <person name="Nagai Y."/>
            <person name="Toyoda A."/>
            <person name="Suzuki Y."/>
            <person name="Arimoto A."/>
            <person name="Ishii H."/>
            <person name="Satoh N."/>
            <person name="Nishiyama T."/>
            <person name="Hasebe M."/>
            <person name="Maruyama T."/>
            <person name="Minagawa J."/>
            <person name="Obokata J."/>
            <person name="Shigenobu S."/>
        </authorList>
    </citation>
    <scope>NUCLEOTIDE SEQUENCE [LARGE SCALE GENOMIC DNA]</scope>
</reference>
<dbReference type="GO" id="GO:0005178">
    <property type="term" value="F:integrin binding"/>
    <property type="evidence" value="ECO:0007669"/>
    <property type="project" value="TreeGrafter"/>
</dbReference>
<dbReference type="InterPro" id="IPR050941">
    <property type="entry name" value="CCN"/>
</dbReference>
<dbReference type="Proteomes" id="UP000762676">
    <property type="component" value="Unassembled WGS sequence"/>
</dbReference>
<evidence type="ECO:0000256" key="1">
    <source>
        <dbReference type="ARBA" id="ARBA00022729"/>
    </source>
</evidence>
<dbReference type="GO" id="GO:0005581">
    <property type="term" value="C:collagen trimer"/>
    <property type="evidence" value="ECO:0007669"/>
    <property type="project" value="UniProtKB-KW"/>
</dbReference>
<evidence type="ECO:0000313" key="3">
    <source>
        <dbReference type="EMBL" id="GFS00175.1"/>
    </source>
</evidence>
<dbReference type="PROSITE" id="PS50184">
    <property type="entry name" value="VWFC_2"/>
    <property type="match status" value="2"/>
</dbReference>
<protein>
    <submittedName>
        <fullName evidence="3">Collagen alpha-6(VI) chain</fullName>
    </submittedName>
</protein>
<sequence length="238" mass="25704">MLYATATLTLSTYIDACLYKGKAYKRGEIWSAGCDLRCTCEIPALGYYRCDSKCPTYNNLPSDCTTQDVSGECCPQTVCTTGSFDPSARNLSSIGNGDSLSHTLGNGQVVSVLPTNSPLRSNSGQMDFSWRNRIGEGVEGIDGCLFQGRVYVQGQQWLVGCQLACVCADATLGKYQCRERCPKYENVPPTCQNVTDPADTCCTYPANCGPGTNYVPIPVYPKEVTSTSYGFYGFSGVS</sequence>
<accession>A0AAV4HRI5</accession>
<feature type="domain" description="VWFC" evidence="2">
    <location>
        <begin position="15"/>
        <end position="80"/>
    </location>
</feature>
<dbReference type="GO" id="GO:0005615">
    <property type="term" value="C:extracellular space"/>
    <property type="evidence" value="ECO:0007669"/>
    <property type="project" value="TreeGrafter"/>
</dbReference>
<name>A0AAV4HRI5_9GAST</name>
<dbReference type="AlphaFoldDB" id="A0AAV4HRI5"/>
<dbReference type="SUPFAM" id="SSF57603">
    <property type="entry name" value="FnI-like domain"/>
    <property type="match status" value="2"/>
</dbReference>
<dbReference type="GO" id="GO:0045597">
    <property type="term" value="P:positive regulation of cell differentiation"/>
    <property type="evidence" value="ECO:0007669"/>
    <property type="project" value="TreeGrafter"/>
</dbReference>
<evidence type="ECO:0000259" key="2">
    <source>
        <dbReference type="PROSITE" id="PS50184"/>
    </source>
</evidence>
<dbReference type="SMART" id="SM00214">
    <property type="entry name" value="VWC"/>
    <property type="match status" value="2"/>
</dbReference>
<keyword evidence="4" id="KW-1185">Reference proteome</keyword>